<evidence type="ECO:0000256" key="8">
    <source>
        <dbReference type="ARBA" id="ARBA00023136"/>
    </source>
</evidence>
<proteinExistence type="inferred from homology"/>
<accession>A0A4Z2C3F8</accession>
<dbReference type="Gene3D" id="2.60.40.10">
    <property type="entry name" value="Immunoglobulins"/>
    <property type="match status" value="3"/>
</dbReference>
<dbReference type="InterPro" id="IPR013162">
    <property type="entry name" value="CD80_C2-set"/>
</dbReference>
<dbReference type="SMART" id="SM00409">
    <property type="entry name" value="IG"/>
    <property type="match status" value="2"/>
</dbReference>
<keyword evidence="7 12" id="KW-1133">Transmembrane helix</keyword>
<evidence type="ECO:0000313" key="15">
    <source>
        <dbReference type="Proteomes" id="UP000516260"/>
    </source>
</evidence>
<dbReference type="InterPro" id="IPR013783">
    <property type="entry name" value="Ig-like_fold"/>
</dbReference>
<feature type="domain" description="Ig-like" evidence="13">
    <location>
        <begin position="131"/>
        <end position="215"/>
    </location>
</feature>
<organism evidence="14 15">
    <name type="scientific">Takifugu bimaculatus</name>
    <dbReference type="NCBI Taxonomy" id="433685"/>
    <lineage>
        <taxon>Eukaryota</taxon>
        <taxon>Metazoa</taxon>
        <taxon>Chordata</taxon>
        <taxon>Craniata</taxon>
        <taxon>Vertebrata</taxon>
        <taxon>Euteleostomi</taxon>
        <taxon>Actinopterygii</taxon>
        <taxon>Neopterygii</taxon>
        <taxon>Teleostei</taxon>
        <taxon>Neoteleostei</taxon>
        <taxon>Acanthomorphata</taxon>
        <taxon>Eupercaria</taxon>
        <taxon>Tetraodontiformes</taxon>
        <taxon>Tetradontoidea</taxon>
        <taxon>Tetraodontidae</taxon>
        <taxon>Takifugu</taxon>
    </lineage>
</organism>
<reference evidence="14 15" key="1">
    <citation type="submission" date="2019-04" db="EMBL/GenBank/DDBJ databases">
        <title>The sequence and de novo assembly of Takifugu bimaculatus genome using PacBio and Hi-C technologies.</title>
        <authorList>
            <person name="Xu P."/>
            <person name="Liu B."/>
            <person name="Zhou Z."/>
        </authorList>
    </citation>
    <scope>NUCLEOTIDE SEQUENCE [LARGE SCALE GENOMIC DNA]</scope>
    <source>
        <strain evidence="14">TB-2018</strain>
        <tissue evidence="14">Muscle</tissue>
    </source>
</reference>
<dbReference type="AlphaFoldDB" id="A0A4Z2C3F8"/>
<dbReference type="InterPro" id="IPR036179">
    <property type="entry name" value="Ig-like_dom_sf"/>
</dbReference>
<keyword evidence="4" id="KW-0732">Signal</keyword>
<dbReference type="SUPFAM" id="SSF48726">
    <property type="entry name" value="Immunoglobulin"/>
    <property type="match status" value="3"/>
</dbReference>
<feature type="region of interest" description="Disordered" evidence="11">
    <location>
        <begin position="423"/>
        <end position="450"/>
    </location>
</feature>
<dbReference type="CDD" id="cd00096">
    <property type="entry name" value="Ig"/>
    <property type="match status" value="1"/>
</dbReference>
<evidence type="ECO:0000256" key="9">
    <source>
        <dbReference type="ARBA" id="ARBA00023157"/>
    </source>
</evidence>
<dbReference type="PROSITE" id="PS50835">
    <property type="entry name" value="IG_LIKE"/>
    <property type="match status" value="3"/>
</dbReference>
<evidence type="ECO:0000259" key="13">
    <source>
        <dbReference type="PROSITE" id="PS50835"/>
    </source>
</evidence>
<feature type="transmembrane region" description="Helical" evidence="12">
    <location>
        <begin position="326"/>
        <end position="351"/>
    </location>
</feature>
<dbReference type="EMBL" id="SWLE01000007">
    <property type="protein sequence ID" value="TNM98336.1"/>
    <property type="molecule type" value="Genomic_DNA"/>
</dbReference>
<evidence type="ECO:0000256" key="11">
    <source>
        <dbReference type="SAM" id="MobiDB-lite"/>
    </source>
</evidence>
<protein>
    <recommendedName>
        <fullName evidence="13">Ig-like domain-containing protein</fullName>
    </recommendedName>
</protein>
<comment type="similarity">
    <text evidence="2">Belongs to the nectin family.</text>
</comment>
<keyword evidence="10" id="KW-0325">Glycoprotein</keyword>
<dbReference type="InterPro" id="IPR051427">
    <property type="entry name" value="Nectin/Nectin-like"/>
</dbReference>
<evidence type="ECO:0000256" key="4">
    <source>
        <dbReference type="ARBA" id="ARBA00022729"/>
    </source>
</evidence>
<dbReference type="InterPro" id="IPR007110">
    <property type="entry name" value="Ig-like_dom"/>
</dbReference>
<dbReference type="Pfam" id="PF08205">
    <property type="entry name" value="C2-set_2"/>
    <property type="match status" value="1"/>
</dbReference>
<comment type="caution">
    <text evidence="14">The sequence shown here is derived from an EMBL/GenBank/DDBJ whole genome shotgun (WGS) entry which is preliminary data.</text>
</comment>
<evidence type="ECO:0000256" key="10">
    <source>
        <dbReference type="ARBA" id="ARBA00023180"/>
    </source>
</evidence>
<evidence type="ECO:0000256" key="12">
    <source>
        <dbReference type="SAM" id="Phobius"/>
    </source>
</evidence>
<dbReference type="Pfam" id="PF13927">
    <property type="entry name" value="Ig_3"/>
    <property type="match status" value="1"/>
</dbReference>
<dbReference type="InterPro" id="IPR013106">
    <property type="entry name" value="Ig_V-set"/>
</dbReference>
<keyword evidence="6" id="KW-0130">Cell adhesion</keyword>
<name>A0A4Z2C3F8_9TELE</name>
<sequence length="494" mass="55330">MLLLVVTCAQGVFVEPLEPITSQHSLAEGETRLPCHYQVEEEEKVVQVTWFKEHADGTKEQIITAHFMDGHTEFGHYAGRVRFERSIPMENSALLISSTQVSDEGRYTCHISTFPNGNFERRVTLSVWILPIAALEPEVLVEGQTFRVAASCRAVGRPRPRLTWNTDLPGQYTDRIKEDGSVSSFYSLHPLRSMNGKKLDCMVWHAGLEQPHRITNYLIVHYPPDAAISSATAEWFVGLKKGELVCSSGGYPKPENVTWKWNGGALPDGTSVVGKKLIFGRPLRLNDSGLYECVVKNKLGFGKTEYMMTISENSQLTDDSPISKQFLTIIGASAGALVIFLVTVVFLVNCYHRQKNRKLVRQLSGKMEEINNLSRETSLRRLNSFSTDPRVQPDDYALLRVDSCLKNSQLSLDSGLLSSMGPIKVQQDDSDSEQSNPKEEDSPQSIVEGYEGDEDSSFYQLSEALTNHFYYSNGVLRPKLHPNAILLHSRAQII</sequence>
<keyword evidence="3 12" id="KW-0812">Transmembrane</keyword>
<evidence type="ECO:0000256" key="6">
    <source>
        <dbReference type="ARBA" id="ARBA00022889"/>
    </source>
</evidence>
<evidence type="ECO:0000256" key="2">
    <source>
        <dbReference type="ARBA" id="ARBA00007810"/>
    </source>
</evidence>
<evidence type="ECO:0000313" key="14">
    <source>
        <dbReference type="EMBL" id="TNM98336.1"/>
    </source>
</evidence>
<dbReference type="Proteomes" id="UP000516260">
    <property type="component" value="Chromosome 15"/>
</dbReference>
<dbReference type="GO" id="GO:0005912">
    <property type="term" value="C:adherens junction"/>
    <property type="evidence" value="ECO:0007669"/>
    <property type="project" value="TreeGrafter"/>
</dbReference>
<keyword evidence="8 12" id="KW-0472">Membrane</keyword>
<keyword evidence="9" id="KW-1015">Disulfide bond</keyword>
<dbReference type="Pfam" id="PF07686">
    <property type="entry name" value="V-set"/>
    <property type="match status" value="1"/>
</dbReference>
<feature type="domain" description="Ig-like" evidence="13">
    <location>
        <begin position="19"/>
        <end position="126"/>
    </location>
</feature>
<dbReference type="GO" id="GO:0016020">
    <property type="term" value="C:membrane"/>
    <property type="evidence" value="ECO:0007669"/>
    <property type="project" value="UniProtKB-SubCell"/>
</dbReference>
<evidence type="ECO:0000256" key="1">
    <source>
        <dbReference type="ARBA" id="ARBA00004167"/>
    </source>
</evidence>
<gene>
    <name evidence="14" type="ORF">fugu_014582</name>
</gene>
<dbReference type="GO" id="GO:0007157">
    <property type="term" value="P:heterophilic cell-cell adhesion via plasma membrane cell adhesion molecules"/>
    <property type="evidence" value="ECO:0007669"/>
    <property type="project" value="TreeGrafter"/>
</dbReference>
<evidence type="ECO:0000256" key="7">
    <source>
        <dbReference type="ARBA" id="ARBA00022989"/>
    </source>
</evidence>
<keyword evidence="5" id="KW-0677">Repeat</keyword>
<dbReference type="PANTHER" id="PTHR23277:SF11">
    <property type="entry name" value="NECTIN-4"/>
    <property type="match status" value="1"/>
</dbReference>
<dbReference type="PANTHER" id="PTHR23277">
    <property type="entry name" value="NECTIN-RELATED"/>
    <property type="match status" value="1"/>
</dbReference>
<feature type="domain" description="Ig-like" evidence="13">
    <location>
        <begin position="224"/>
        <end position="311"/>
    </location>
</feature>
<dbReference type="GO" id="GO:0007156">
    <property type="term" value="P:homophilic cell adhesion via plasma membrane adhesion molecules"/>
    <property type="evidence" value="ECO:0007669"/>
    <property type="project" value="TreeGrafter"/>
</dbReference>
<evidence type="ECO:0000256" key="5">
    <source>
        <dbReference type="ARBA" id="ARBA00022737"/>
    </source>
</evidence>
<evidence type="ECO:0000256" key="3">
    <source>
        <dbReference type="ARBA" id="ARBA00022692"/>
    </source>
</evidence>
<keyword evidence="15" id="KW-1185">Reference proteome</keyword>
<dbReference type="InterPro" id="IPR003599">
    <property type="entry name" value="Ig_sub"/>
</dbReference>
<comment type="subcellular location">
    <subcellularLocation>
        <location evidence="1">Membrane</location>
        <topology evidence="1">Single-pass membrane protein</topology>
    </subcellularLocation>
</comment>